<evidence type="ECO:0000259" key="4">
    <source>
        <dbReference type="SMART" id="SM00563"/>
    </source>
</evidence>
<accession>A0A848HNR2</accession>
<comment type="caution">
    <text evidence="5">The sequence shown here is derived from an EMBL/GenBank/DDBJ whole genome shotgun (WGS) entry which is preliminary data.</text>
</comment>
<sequence>MSNHEVQPGALPTRGQRVALRILRMIGWRLLYKPLPGPHGIVVVYPHTSNWDVVIGLLGKWALGLPFSWLGKASLFRGLTGKTIGVLLRRWHGIPVERRTATGATARLAQNMLDSEWCWIALAPEGTRSYSPHWRSGFYHLALAAKVPLLMVYMDYPNKTLGVVDTLMLSGDVERDMAAIAAVYQGHHGLHPQDEAPIVLAPPRALHTGSGLTLPIAAE</sequence>
<dbReference type="SUPFAM" id="SSF69593">
    <property type="entry name" value="Glycerol-3-phosphate (1)-acyltransferase"/>
    <property type="match status" value="1"/>
</dbReference>
<dbReference type="AlphaFoldDB" id="A0A848HNR2"/>
<reference evidence="5 6" key="1">
    <citation type="submission" date="2020-04" db="EMBL/GenBank/DDBJ databases">
        <title>Massilia sp. RP-1-19 isolated from soil.</title>
        <authorList>
            <person name="Dahal R.H."/>
        </authorList>
    </citation>
    <scope>NUCLEOTIDE SEQUENCE [LARGE SCALE GENOMIC DNA]</scope>
    <source>
        <strain evidence="5 6">RP-1-19</strain>
    </source>
</reference>
<evidence type="ECO:0000256" key="2">
    <source>
        <dbReference type="ARBA" id="ARBA00022679"/>
    </source>
</evidence>
<name>A0A848HNR2_9BURK</name>
<dbReference type="PANTHER" id="PTHR10434">
    <property type="entry name" value="1-ACYL-SN-GLYCEROL-3-PHOSPHATE ACYLTRANSFERASE"/>
    <property type="match status" value="1"/>
</dbReference>
<evidence type="ECO:0000256" key="3">
    <source>
        <dbReference type="ARBA" id="ARBA00023315"/>
    </source>
</evidence>
<gene>
    <name evidence="5" type="ORF">HHL21_07400</name>
</gene>
<dbReference type="SMART" id="SM00563">
    <property type="entry name" value="PlsC"/>
    <property type="match status" value="1"/>
</dbReference>
<evidence type="ECO:0000313" key="6">
    <source>
        <dbReference type="Proteomes" id="UP000583752"/>
    </source>
</evidence>
<dbReference type="GO" id="GO:0003841">
    <property type="term" value="F:1-acylglycerol-3-phosphate O-acyltransferase activity"/>
    <property type="evidence" value="ECO:0007669"/>
    <property type="project" value="TreeGrafter"/>
</dbReference>
<organism evidence="5 6">
    <name type="scientific">Massilia polaris</name>
    <dbReference type="NCBI Taxonomy" id="2728846"/>
    <lineage>
        <taxon>Bacteria</taxon>
        <taxon>Pseudomonadati</taxon>
        <taxon>Pseudomonadota</taxon>
        <taxon>Betaproteobacteria</taxon>
        <taxon>Burkholderiales</taxon>
        <taxon>Oxalobacteraceae</taxon>
        <taxon>Telluria group</taxon>
        <taxon>Massilia</taxon>
    </lineage>
</organism>
<dbReference type="Proteomes" id="UP000583752">
    <property type="component" value="Unassembled WGS sequence"/>
</dbReference>
<dbReference type="GO" id="GO:0006654">
    <property type="term" value="P:phosphatidic acid biosynthetic process"/>
    <property type="evidence" value="ECO:0007669"/>
    <property type="project" value="TreeGrafter"/>
</dbReference>
<dbReference type="PANTHER" id="PTHR10434:SF9">
    <property type="entry name" value="PHOSPHOLIPID_GLYCEROL ACYLTRANSFERASE DOMAIN-CONTAINING PROTEIN"/>
    <property type="match status" value="1"/>
</dbReference>
<feature type="domain" description="Phospholipid/glycerol acyltransferase" evidence="4">
    <location>
        <begin position="41"/>
        <end position="157"/>
    </location>
</feature>
<evidence type="ECO:0000256" key="1">
    <source>
        <dbReference type="ARBA" id="ARBA00005189"/>
    </source>
</evidence>
<proteinExistence type="predicted"/>
<dbReference type="InterPro" id="IPR002123">
    <property type="entry name" value="Plipid/glycerol_acylTrfase"/>
</dbReference>
<comment type="pathway">
    <text evidence="1">Lipid metabolism.</text>
</comment>
<keyword evidence="6" id="KW-1185">Reference proteome</keyword>
<dbReference type="Pfam" id="PF01553">
    <property type="entry name" value="Acyltransferase"/>
    <property type="match status" value="1"/>
</dbReference>
<evidence type="ECO:0000313" key="5">
    <source>
        <dbReference type="EMBL" id="NML60913.1"/>
    </source>
</evidence>
<keyword evidence="3 5" id="KW-0012">Acyltransferase</keyword>
<dbReference type="RefSeq" id="WP_169464620.1">
    <property type="nucleotide sequence ID" value="NZ_JABBGG010000003.1"/>
</dbReference>
<dbReference type="EMBL" id="JABBGG010000003">
    <property type="protein sequence ID" value="NML60913.1"/>
    <property type="molecule type" value="Genomic_DNA"/>
</dbReference>
<keyword evidence="2 5" id="KW-0808">Transferase</keyword>
<protein>
    <submittedName>
        <fullName evidence="5">Glycerol acyltransferase</fullName>
    </submittedName>
</protein>